<comment type="caution">
    <text evidence="2">The sequence shown here is derived from an EMBL/GenBank/DDBJ whole genome shotgun (WGS) entry which is preliminary data.</text>
</comment>
<sequence>MSVECCWDVAGMFGMMAMAVWFVLLVSFLCEFGDGAGLSDPMLLITNGELYTPLSRGRGSVLTGGGAIVAILGEGYPVENLTGLPVRVVDAGGGFVVPGLIDIHVHVTGGGGEMGPASRTPEGTVGEIVDAGITTVVGVLGTDCVSRSLENLRVKVAALQHQGITAHMWSGCYRVPSPTLTGSLIRDLQLIDEVVGAGEIAMSDHRSSWPTTQELLGLVTDARVGGMLSGKAGVVHFHTGSADSLLQPLWDVVNASKGTIPLKHMIPTHVSGRGPALLKVSFPLTVPSRVVPGFHLSLDPSSLILKW</sequence>
<dbReference type="GO" id="GO:0016810">
    <property type="term" value="F:hydrolase activity, acting on carbon-nitrogen (but not peptide) bonds"/>
    <property type="evidence" value="ECO:0007669"/>
    <property type="project" value="InterPro"/>
</dbReference>
<dbReference type="SUPFAM" id="SSF51556">
    <property type="entry name" value="Metallo-dependent hydrolases"/>
    <property type="match status" value="1"/>
</dbReference>
<dbReference type="InterPro" id="IPR011059">
    <property type="entry name" value="Metal-dep_hydrolase_composite"/>
</dbReference>
<dbReference type="InterPro" id="IPR032466">
    <property type="entry name" value="Metal_Hydrolase"/>
</dbReference>
<dbReference type="PANTHER" id="PTHR11647">
    <property type="entry name" value="HYDRANTOINASE/DIHYDROPYRIMIDINASE FAMILY MEMBER"/>
    <property type="match status" value="1"/>
</dbReference>
<gene>
    <name evidence="2" type="ORF">KC19_2G188800</name>
</gene>
<evidence type="ECO:0008006" key="4">
    <source>
        <dbReference type="Google" id="ProtNLM"/>
    </source>
</evidence>
<name>A0A8T0IVK4_CERPU</name>
<dbReference type="AlphaFoldDB" id="A0A8T0IVK4"/>
<reference evidence="2" key="1">
    <citation type="submission" date="2020-06" db="EMBL/GenBank/DDBJ databases">
        <title>WGS assembly of Ceratodon purpureus strain R40.</title>
        <authorList>
            <person name="Carey S.B."/>
            <person name="Jenkins J."/>
            <person name="Shu S."/>
            <person name="Lovell J.T."/>
            <person name="Sreedasyam A."/>
            <person name="Maumus F."/>
            <person name="Tiley G.P."/>
            <person name="Fernandez-Pozo N."/>
            <person name="Barry K."/>
            <person name="Chen C."/>
            <person name="Wang M."/>
            <person name="Lipzen A."/>
            <person name="Daum C."/>
            <person name="Saski C.A."/>
            <person name="Payton A.C."/>
            <person name="Mcbreen J.C."/>
            <person name="Conrad R.E."/>
            <person name="Kollar L.M."/>
            <person name="Olsson S."/>
            <person name="Huttunen S."/>
            <person name="Landis J.B."/>
            <person name="Wickett N.J."/>
            <person name="Johnson M.G."/>
            <person name="Rensing S.A."/>
            <person name="Grimwood J."/>
            <person name="Schmutz J."/>
            <person name="Mcdaniel S.F."/>
        </authorList>
    </citation>
    <scope>NUCLEOTIDE SEQUENCE</scope>
    <source>
        <strain evidence="2">R40</strain>
    </source>
</reference>
<dbReference type="EMBL" id="CM026422">
    <property type="protein sequence ID" value="KAG0587754.1"/>
    <property type="molecule type" value="Genomic_DNA"/>
</dbReference>
<dbReference type="Gene3D" id="3.20.20.140">
    <property type="entry name" value="Metal-dependent hydrolases"/>
    <property type="match status" value="1"/>
</dbReference>
<dbReference type="SUPFAM" id="SSF51338">
    <property type="entry name" value="Composite domain of metallo-dependent hydrolases"/>
    <property type="match status" value="1"/>
</dbReference>
<dbReference type="PANTHER" id="PTHR11647:SF1">
    <property type="entry name" value="COLLAPSIN RESPONSE MEDIATOR PROTEIN"/>
    <property type="match status" value="1"/>
</dbReference>
<proteinExistence type="inferred from homology"/>
<dbReference type="InterPro" id="IPR050378">
    <property type="entry name" value="Metallo-dep_Hydrolases_sf"/>
</dbReference>
<keyword evidence="3" id="KW-1185">Reference proteome</keyword>
<evidence type="ECO:0000313" key="3">
    <source>
        <dbReference type="Proteomes" id="UP000822688"/>
    </source>
</evidence>
<dbReference type="Proteomes" id="UP000822688">
    <property type="component" value="Chromosome 2"/>
</dbReference>
<accession>A0A8T0IVK4</accession>
<evidence type="ECO:0000313" key="2">
    <source>
        <dbReference type="EMBL" id="KAG0587754.1"/>
    </source>
</evidence>
<comment type="similarity">
    <text evidence="1">Belongs to the metallo-dependent hydrolases superfamily. Hydantoinase/dihydropyrimidinase family.</text>
</comment>
<protein>
    <recommendedName>
        <fullName evidence="4">Amidohydrolase-related domain-containing protein</fullName>
    </recommendedName>
</protein>
<dbReference type="Gene3D" id="2.30.40.10">
    <property type="entry name" value="Urease, subunit C, domain 1"/>
    <property type="match status" value="1"/>
</dbReference>
<evidence type="ECO:0000256" key="1">
    <source>
        <dbReference type="ARBA" id="ARBA00008829"/>
    </source>
</evidence>
<organism evidence="2 3">
    <name type="scientific">Ceratodon purpureus</name>
    <name type="common">Fire moss</name>
    <name type="synonym">Dicranum purpureum</name>
    <dbReference type="NCBI Taxonomy" id="3225"/>
    <lineage>
        <taxon>Eukaryota</taxon>
        <taxon>Viridiplantae</taxon>
        <taxon>Streptophyta</taxon>
        <taxon>Embryophyta</taxon>
        <taxon>Bryophyta</taxon>
        <taxon>Bryophytina</taxon>
        <taxon>Bryopsida</taxon>
        <taxon>Dicranidae</taxon>
        <taxon>Pseudoditrichales</taxon>
        <taxon>Ditrichaceae</taxon>
        <taxon>Ceratodon</taxon>
    </lineage>
</organism>